<dbReference type="InterPro" id="IPR036388">
    <property type="entry name" value="WH-like_DNA-bd_sf"/>
</dbReference>
<dbReference type="OrthoDB" id="9807558at2"/>
<gene>
    <name evidence="7" type="ORF">SAMN05444398_12816</name>
</gene>
<sequence length="284" mass="30866">MNQATDQVPAPKIVGAVANAFSILRVLAQAGEPMGVATVARATNMSVSTCFNILRTLASERLVEFDGDAKTYRLGAGMLEFSVPLLGVNQIDLIRPELQRLSADHNSLICLWQITETERVVLVDRIATGRNVRVDMPLGARLPVYVGAVGRCYAALAGLEQRDLKEKFEGLQWQDSPTFDDYLADVRRAAVDGYAFDLGKLFVGVEIAASIVTDASRKTRLGISGINIANQLPRDDLERLAVDIRNSADWISETLFGVSMGVRQADRRAATPGPDPTPNQRPAS</sequence>
<feature type="domain" description="IclR-ED" evidence="6">
    <location>
        <begin position="70"/>
        <end position="257"/>
    </location>
</feature>
<evidence type="ECO:0000259" key="6">
    <source>
        <dbReference type="PROSITE" id="PS51078"/>
    </source>
</evidence>
<name>A0A1M7KIB4_9RHOB</name>
<dbReference type="Gene3D" id="1.10.10.10">
    <property type="entry name" value="Winged helix-like DNA-binding domain superfamily/Winged helix DNA-binding domain"/>
    <property type="match status" value="1"/>
</dbReference>
<organism evidence="7 8">
    <name type="scientific">Roseovarius pacificus</name>
    <dbReference type="NCBI Taxonomy" id="337701"/>
    <lineage>
        <taxon>Bacteria</taxon>
        <taxon>Pseudomonadati</taxon>
        <taxon>Pseudomonadota</taxon>
        <taxon>Alphaproteobacteria</taxon>
        <taxon>Rhodobacterales</taxon>
        <taxon>Roseobacteraceae</taxon>
        <taxon>Roseovarius</taxon>
    </lineage>
</organism>
<accession>A0A1M7KIB4</accession>
<evidence type="ECO:0000256" key="2">
    <source>
        <dbReference type="ARBA" id="ARBA00023125"/>
    </source>
</evidence>
<keyword evidence="2" id="KW-0238">DNA-binding</keyword>
<protein>
    <submittedName>
        <fullName evidence="7">Transcriptional regulator, IclR family</fullName>
    </submittedName>
</protein>
<reference evidence="7 8" key="1">
    <citation type="submission" date="2016-11" db="EMBL/GenBank/DDBJ databases">
        <authorList>
            <person name="Jaros S."/>
            <person name="Januszkiewicz K."/>
            <person name="Wedrychowicz H."/>
        </authorList>
    </citation>
    <scope>NUCLEOTIDE SEQUENCE [LARGE SCALE GENOMIC DNA]</scope>
    <source>
        <strain evidence="7 8">DSM 29589</strain>
    </source>
</reference>
<dbReference type="InterPro" id="IPR050707">
    <property type="entry name" value="HTH_MetabolicPath_Reg"/>
</dbReference>
<dbReference type="Pfam" id="PF01614">
    <property type="entry name" value="IclR_C"/>
    <property type="match status" value="1"/>
</dbReference>
<dbReference type="GO" id="GO:0003677">
    <property type="term" value="F:DNA binding"/>
    <property type="evidence" value="ECO:0007669"/>
    <property type="project" value="UniProtKB-KW"/>
</dbReference>
<evidence type="ECO:0000259" key="5">
    <source>
        <dbReference type="PROSITE" id="PS51077"/>
    </source>
</evidence>
<evidence type="ECO:0000256" key="4">
    <source>
        <dbReference type="SAM" id="MobiDB-lite"/>
    </source>
</evidence>
<dbReference type="PANTHER" id="PTHR30136:SF24">
    <property type="entry name" value="HTH-TYPE TRANSCRIPTIONAL REPRESSOR ALLR"/>
    <property type="match status" value="1"/>
</dbReference>
<dbReference type="PROSITE" id="PS51078">
    <property type="entry name" value="ICLR_ED"/>
    <property type="match status" value="1"/>
</dbReference>
<dbReference type="InterPro" id="IPR005471">
    <property type="entry name" value="Tscrpt_reg_IclR_N"/>
</dbReference>
<evidence type="ECO:0000313" key="7">
    <source>
        <dbReference type="EMBL" id="SHM64827.1"/>
    </source>
</evidence>
<proteinExistence type="predicted"/>
<dbReference type="SUPFAM" id="SSF46785">
    <property type="entry name" value="Winged helix' DNA-binding domain"/>
    <property type="match status" value="1"/>
</dbReference>
<feature type="domain" description="HTH iclR-type" evidence="5">
    <location>
        <begin position="14"/>
        <end position="76"/>
    </location>
</feature>
<dbReference type="SUPFAM" id="SSF55781">
    <property type="entry name" value="GAF domain-like"/>
    <property type="match status" value="1"/>
</dbReference>
<keyword evidence="1" id="KW-0805">Transcription regulation</keyword>
<dbReference type="Gene3D" id="3.30.450.40">
    <property type="match status" value="1"/>
</dbReference>
<dbReference type="STRING" id="337701.SAMN05444398_12816"/>
<dbReference type="PANTHER" id="PTHR30136">
    <property type="entry name" value="HELIX-TURN-HELIX TRANSCRIPTIONAL REGULATOR, ICLR FAMILY"/>
    <property type="match status" value="1"/>
</dbReference>
<dbReference type="EMBL" id="FRBR01000028">
    <property type="protein sequence ID" value="SHM64827.1"/>
    <property type="molecule type" value="Genomic_DNA"/>
</dbReference>
<evidence type="ECO:0000256" key="1">
    <source>
        <dbReference type="ARBA" id="ARBA00023015"/>
    </source>
</evidence>
<dbReference type="Proteomes" id="UP000183974">
    <property type="component" value="Unassembled WGS sequence"/>
</dbReference>
<dbReference type="PROSITE" id="PS51077">
    <property type="entry name" value="HTH_ICLR"/>
    <property type="match status" value="1"/>
</dbReference>
<evidence type="ECO:0000256" key="3">
    <source>
        <dbReference type="ARBA" id="ARBA00023163"/>
    </source>
</evidence>
<dbReference type="RefSeq" id="WP_073038051.1">
    <property type="nucleotide sequence ID" value="NZ_BMLR01000026.1"/>
</dbReference>
<keyword evidence="8" id="KW-1185">Reference proteome</keyword>
<feature type="compositionally biased region" description="Pro residues" evidence="4">
    <location>
        <begin position="273"/>
        <end position="284"/>
    </location>
</feature>
<dbReference type="AlphaFoldDB" id="A0A1M7KIB4"/>
<evidence type="ECO:0000313" key="8">
    <source>
        <dbReference type="Proteomes" id="UP000183974"/>
    </source>
</evidence>
<dbReference type="GO" id="GO:0045892">
    <property type="term" value="P:negative regulation of DNA-templated transcription"/>
    <property type="evidence" value="ECO:0007669"/>
    <property type="project" value="TreeGrafter"/>
</dbReference>
<dbReference type="GO" id="GO:0003700">
    <property type="term" value="F:DNA-binding transcription factor activity"/>
    <property type="evidence" value="ECO:0007669"/>
    <property type="project" value="TreeGrafter"/>
</dbReference>
<dbReference type="InterPro" id="IPR014757">
    <property type="entry name" value="Tscrpt_reg_IclR_C"/>
</dbReference>
<dbReference type="InterPro" id="IPR029016">
    <property type="entry name" value="GAF-like_dom_sf"/>
</dbReference>
<dbReference type="Pfam" id="PF09339">
    <property type="entry name" value="HTH_IclR"/>
    <property type="match status" value="1"/>
</dbReference>
<feature type="region of interest" description="Disordered" evidence="4">
    <location>
        <begin position="264"/>
        <end position="284"/>
    </location>
</feature>
<dbReference type="InterPro" id="IPR036390">
    <property type="entry name" value="WH_DNA-bd_sf"/>
</dbReference>
<keyword evidence="3" id="KW-0804">Transcription</keyword>
<dbReference type="SMART" id="SM00346">
    <property type="entry name" value="HTH_ICLR"/>
    <property type="match status" value="1"/>
</dbReference>